<evidence type="ECO:0008006" key="4">
    <source>
        <dbReference type="Google" id="ProtNLM"/>
    </source>
</evidence>
<protein>
    <recommendedName>
        <fullName evidence="4">Secreted protein</fullName>
    </recommendedName>
</protein>
<keyword evidence="3" id="KW-1185">Reference proteome</keyword>
<evidence type="ECO:0000313" key="2">
    <source>
        <dbReference type="EMBL" id="MCF1593045.1"/>
    </source>
</evidence>
<evidence type="ECO:0000313" key="3">
    <source>
        <dbReference type="Proteomes" id="UP001139384"/>
    </source>
</evidence>
<evidence type="ECO:0000256" key="1">
    <source>
        <dbReference type="SAM" id="Phobius"/>
    </source>
</evidence>
<comment type="caution">
    <text evidence="2">The sequence shown here is derived from an EMBL/GenBank/DDBJ whole genome shotgun (WGS) entry which is preliminary data.</text>
</comment>
<reference evidence="2" key="1">
    <citation type="submission" date="2022-01" db="EMBL/GenBank/DDBJ databases">
        <title>Draft Genome Sequences of Seven Type Strains of the Genus Streptomyces.</title>
        <authorList>
            <person name="Aziz S."/>
            <person name="Coretto E."/>
            <person name="Chronakova A."/>
            <person name="Sproer C."/>
            <person name="Huber K."/>
            <person name="Nouioui I."/>
            <person name="Gross H."/>
        </authorList>
    </citation>
    <scope>NUCLEOTIDE SEQUENCE</scope>
    <source>
        <strain evidence="2">DSM 103493</strain>
    </source>
</reference>
<dbReference type="RefSeq" id="WP_234761381.1">
    <property type="nucleotide sequence ID" value="NZ_JAKEIP010000012.1"/>
</dbReference>
<keyword evidence="1" id="KW-0812">Transmembrane</keyword>
<keyword evidence="1" id="KW-1133">Transmembrane helix</keyword>
<keyword evidence="1" id="KW-0472">Membrane</keyword>
<accession>A0A9X1PV23</accession>
<name>A0A9X1PV23_STRM4</name>
<proteinExistence type="predicted"/>
<feature type="transmembrane region" description="Helical" evidence="1">
    <location>
        <begin position="6"/>
        <end position="25"/>
    </location>
</feature>
<dbReference type="AlphaFoldDB" id="A0A9X1PV23"/>
<dbReference type="Proteomes" id="UP001139384">
    <property type="component" value="Unassembled WGS sequence"/>
</dbReference>
<sequence length="247" mass="27020">MAGVTLNVAIGLLTSMVSGGFVWLWQRGRNTRALHRKARFFGMRPGESCIVVMNHKWDRPGVAAHHDVQAMVEAAVLARELGCEVSMRVSGDFRDSNGPSVEFCIGGPENGSNVRTAGHLEHNLPGIEVRPFSDRPDSMAFVVGEETFPWDRGRREHVLVAKFRPVSATRPVFVVCGQSAVTNHAAMVFLRRSHRELSARLASTERFCLILRVDAIATYGVQGTTLARDVSAAAFEPRPGLRTAVTG</sequence>
<organism evidence="2 3">
    <name type="scientific">Streptomyces muensis</name>
    <dbReference type="NCBI Taxonomy" id="1077944"/>
    <lineage>
        <taxon>Bacteria</taxon>
        <taxon>Bacillati</taxon>
        <taxon>Actinomycetota</taxon>
        <taxon>Actinomycetes</taxon>
        <taxon>Kitasatosporales</taxon>
        <taxon>Streptomycetaceae</taxon>
        <taxon>Streptomyces</taxon>
    </lineage>
</organism>
<dbReference type="EMBL" id="JAKEIP010000012">
    <property type="protein sequence ID" value="MCF1593045.1"/>
    <property type="molecule type" value="Genomic_DNA"/>
</dbReference>
<gene>
    <name evidence="2" type="ORF">L0P92_05575</name>
</gene>